<name>A0ACC2UNB6_9FUNG</name>
<keyword evidence="2" id="KW-1185">Reference proteome</keyword>
<accession>A0ACC2UNB6</accession>
<protein>
    <submittedName>
        <fullName evidence="1">Uncharacterized protein</fullName>
    </submittedName>
</protein>
<dbReference type="EMBL" id="QTSX02000120">
    <property type="protein sequence ID" value="KAJ9088429.1"/>
    <property type="molecule type" value="Genomic_DNA"/>
</dbReference>
<sequence length="131" mass="14730">MKLFAAFVLALGASNAAETLCPNIHHLCYRKLDNPRDTNFKCWKREAYGWSCDAYTTAKQCPDDAIDVSSCDYSGKLGSPEYWESCMSGGSLAYPTDDYAPECWKYARNSWHCKRAVQNACPADHVNIRSI</sequence>
<proteinExistence type="predicted"/>
<dbReference type="Proteomes" id="UP001165960">
    <property type="component" value="Unassembled WGS sequence"/>
</dbReference>
<gene>
    <name evidence="1" type="ORF">DSO57_1023237</name>
</gene>
<comment type="caution">
    <text evidence="1">The sequence shown here is derived from an EMBL/GenBank/DDBJ whole genome shotgun (WGS) entry which is preliminary data.</text>
</comment>
<evidence type="ECO:0000313" key="2">
    <source>
        <dbReference type="Proteomes" id="UP001165960"/>
    </source>
</evidence>
<evidence type="ECO:0000313" key="1">
    <source>
        <dbReference type="EMBL" id="KAJ9088429.1"/>
    </source>
</evidence>
<organism evidence="1 2">
    <name type="scientific">Entomophthora muscae</name>
    <dbReference type="NCBI Taxonomy" id="34485"/>
    <lineage>
        <taxon>Eukaryota</taxon>
        <taxon>Fungi</taxon>
        <taxon>Fungi incertae sedis</taxon>
        <taxon>Zoopagomycota</taxon>
        <taxon>Entomophthoromycotina</taxon>
        <taxon>Entomophthoromycetes</taxon>
        <taxon>Entomophthorales</taxon>
        <taxon>Entomophthoraceae</taxon>
        <taxon>Entomophthora</taxon>
    </lineage>
</organism>
<reference evidence="1" key="1">
    <citation type="submission" date="2022-04" db="EMBL/GenBank/DDBJ databases">
        <title>Genome of the entomopathogenic fungus Entomophthora muscae.</title>
        <authorList>
            <person name="Elya C."/>
            <person name="Lovett B.R."/>
            <person name="Lee E."/>
            <person name="Macias A.M."/>
            <person name="Hajek A.E."/>
            <person name="De Bivort B.L."/>
            <person name="Kasson M.T."/>
            <person name="De Fine Licht H.H."/>
            <person name="Stajich J.E."/>
        </authorList>
    </citation>
    <scope>NUCLEOTIDE SEQUENCE</scope>
    <source>
        <strain evidence="1">Berkeley</strain>
    </source>
</reference>